<keyword evidence="3" id="KW-0472">Membrane</keyword>
<gene>
    <name evidence="4" type="ORF">K461DRAFT_110965</name>
</gene>
<dbReference type="AlphaFoldDB" id="A0A9P4JAH5"/>
<dbReference type="EMBL" id="ML996083">
    <property type="protein sequence ID" value="KAF2155284.1"/>
    <property type="molecule type" value="Genomic_DNA"/>
</dbReference>
<keyword evidence="5" id="KW-1185">Reference proteome</keyword>
<accession>A0A9P4JAH5</accession>
<evidence type="ECO:0000256" key="3">
    <source>
        <dbReference type="SAM" id="Phobius"/>
    </source>
</evidence>
<keyword evidence="1" id="KW-0175">Coiled coil</keyword>
<feature type="coiled-coil region" evidence="1">
    <location>
        <begin position="481"/>
        <end position="508"/>
    </location>
</feature>
<feature type="region of interest" description="Disordered" evidence="2">
    <location>
        <begin position="1"/>
        <end position="46"/>
    </location>
</feature>
<keyword evidence="3" id="KW-1133">Transmembrane helix</keyword>
<evidence type="ECO:0000256" key="2">
    <source>
        <dbReference type="SAM" id="MobiDB-lite"/>
    </source>
</evidence>
<comment type="caution">
    <text evidence="4">The sequence shown here is derived from an EMBL/GenBank/DDBJ whole genome shotgun (WGS) entry which is preliminary data.</text>
</comment>
<name>A0A9P4JAH5_9PEZI</name>
<evidence type="ECO:0000313" key="5">
    <source>
        <dbReference type="Proteomes" id="UP000799439"/>
    </source>
</evidence>
<dbReference type="OrthoDB" id="4179406at2759"/>
<feature type="transmembrane region" description="Helical" evidence="3">
    <location>
        <begin position="158"/>
        <end position="179"/>
    </location>
</feature>
<dbReference type="Proteomes" id="UP000799439">
    <property type="component" value="Unassembled WGS sequence"/>
</dbReference>
<organism evidence="4 5">
    <name type="scientific">Myriangium duriaei CBS 260.36</name>
    <dbReference type="NCBI Taxonomy" id="1168546"/>
    <lineage>
        <taxon>Eukaryota</taxon>
        <taxon>Fungi</taxon>
        <taxon>Dikarya</taxon>
        <taxon>Ascomycota</taxon>
        <taxon>Pezizomycotina</taxon>
        <taxon>Dothideomycetes</taxon>
        <taxon>Dothideomycetidae</taxon>
        <taxon>Myriangiales</taxon>
        <taxon>Myriangiaceae</taxon>
        <taxon>Myriangium</taxon>
    </lineage>
</organism>
<keyword evidence="3" id="KW-0812">Transmembrane</keyword>
<reference evidence="4" key="1">
    <citation type="journal article" date="2020" name="Stud. Mycol.">
        <title>101 Dothideomycetes genomes: a test case for predicting lifestyles and emergence of pathogens.</title>
        <authorList>
            <person name="Haridas S."/>
            <person name="Albert R."/>
            <person name="Binder M."/>
            <person name="Bloem J."/>
            <person name="Labutti K."/>
            <person name="Salamov A."/>
            <person name="Andreopoulos B."/>
            <person name="Baker S."/>
            <person name="Barry K."/>
            <person name="Bills G."/>
            <person name="Bluhm B."/>
            <person name="Cannon C."/>
            <person name="Castanera R."/>
            <person name="Culley D."/>
            <person name="Daum C."/>
            <person name="Ezra D."/>
            <person name="Gonzalez J."/>
            <person name="Henrissat B."/>
            <person name="Kuo A."/>
            <person name="Liang C."/>
            <person name="Lipzen A."/>
            <person name="Lutzoni F."/>
            <person name="Magnuson J."/>
            <person name="Mondo S."/>
            <person name="Nolan M."/>
            <person name="Ohm R."/>
            <person name="Pangilinan J."/>
            <person name="Park H.-J."/>
            <person name="Ramirez L."/>
            <person name="Alfaro M."/>
            <person name="Sun H."/>
            <person name="Tritt A."/>
            <person name="Yoshinaga Y."/>
            <person name="Zwiers L.-H."/>
            <person name="Turgeon B."/>
            <person name="Goodwin S."/>
            <person name="Spatafora J."/>
            <person name="Crous P."/>
            <person name="Grigoriev I."/>
        </authorList>
    </citation>
    <scope>NUCLEOTIDE SEQUENCE</scope>
    <source>
        <strain evidence="4">CBS 260.36</strain>
    </source>
</reference>
<proteinExistence type="predicted"/>
<sequence length="527" mass="58873">MPSRSRRPAPELSGSWVAMNEDTQSVELTSDEETTTPQVNLSASRADHLHDALGMDRSSLRPRQAAAKGGSATISRQPEVYGIRSQPTFVMPTLEHTSSYEDGSLARVRRSAARRSPAKAKSQSFRNDGNEIFPNFLESLLSYLLSVVGMMFRIAKPLITYALAIYLLFGCLIILRNLFINGGIKALYPFCRIPGVSNLGLYICDTQGMAQTHGDVQFDKLIAAQTSFEEIMISATDRQSLPFQMKISQISIRDLRPLVRYSKIPSRDKLLEQFSIFITATEKASQEFQVFNSDIGTAVDRIALRNHYTLRAIDDITAGLAAQGSIVRYINEGPLFALFRPGGTSSRLSRDVLYEQYLKHAETIEGWIAKLIKQAESILPQMNNLEKQLDKIHDIATEDGLQVKGSRDELLPKLYTWLGGNKRDLKALEEQLTVLKEVGAQRRRAVEHVGTSLVRLQAIAAALASLKEQVAAPPDESEIPLEMHIEQIAKSMERLEALKEHARQVEDRRWDARRGNDDFTIEGGKSS</sequence>
<protein>
    <submittedName>
        <fullName evidence="4">Uncharacterized protein</fullName>
    </submittedName>
</protein>
<evidence type="ECO:0000313" key="4">
    <source>
        <dbReference type="EMBL" id="KAF2155284.1"/>
    </source>
</evidence>
<evidence type="ECO:0000256" key="1">
    <source>
        <dbReference type="SAM" id="Coils"/>
    </source>
</evidence>